<feature type="binding site" evidence="12">
    <location>
        <position position="334"/>
    </location>
    <ligand>
        <name>K(+)</name>
        <dbReference type="ChEBI" id="CHEBI:29103"/>
    </ligand>
</feature>
<dbReference type="PIRSF" id="PIRSF006247">
    <property type="entry name" value="TrkH"/>
    <property type="match status" value="1"/>
</dbReference>
<evidence type="ECO:0000256" key="10">
    <source>
        <dbReference type="ARBA" id="ARBA00023065"/>
    </source>
</evidence>
<dbReference type="Proteomes" id="UP000239800">
    <property type="component" value="Unassembled WGS sequence"/>
</dbReference>
<comment type="caution">
    <text evidence="14">The sequence shown here is derived from an EMBL/GenBank/DDBJ whole genome shotgun (WGS) entry which is preliminary data.</text>
</comment>
<feature type="transmembrane region" description="Helical" evidence="13">
    <location>
        <begin position="45"/>
        <end position="63"/>
    </location>
</feature>
<feature type="binding site" evidence="12">
    <location>
        <position position="116"/>
    </location>
    <ligand>
        <name>K(+)</name>
        <dbReference type="ChEBI" id="CHEBI:29103"/>
    </ligand>
</feature>
<keyword evidence="9 13" id="KW-1133">Transmembrane helix</keyword>
<evidence type="ECO:0000313" key="15">
    <source>
        <dbReference type="Proteomes" id="UP000239800"/>
    </source>
</evidence>
<dbReference type="PANTHER" id="PTHR32024:SF2">
    <property type="entry name" value="TRK SYSTEM POTASSIUM UPTAKE PROTEIN TRKG-RELATED"/>
    <property type="match status" value="1"/>
</dbReference>
<keyword evidence="3" id="KW-0813">Transport</keyword>
<evidence type="ECO:0000256" key="8">
    <source>
        <dbReference type="ARBA" id="ARBA00022958"/>
    </source>
</evidence>
<keyword evidence="5" id="KW-0997">Cell inner membrane</keyword>
<evidence type="ECO:0000256" key="4">
    <source>
        <dbReference type="ARBA" id="ARBA00022475"/>
    </source>
</evidence>
<feature type="transmembrane region" description="Helical" evidence="13">
    <location>
        <begin position="75"/>
        <end position="96"/>
    </location>
</feature>
<gene>
    <name evidence="14" type="ORF">BST85_01450</name>
</gene>
<evidence type="ECO:0000256" key="3">
    <source>
        <dbReference type="ARBA" id="ARBA00022448"/>
    </source>
</evidence>
<reference evidence="14 15" key="1">
    <citation type="submission" date="2016-11" db="EMBL/GenBank/DDBJ databases">
        <title>Trade-off between light-utilization and light-protection in marine flavobacteria.</title>
        <authorList>
            <person name="Kumagai Y."/>
        </authorList>
    </citation>
    <scope>NUCLEOTIDE SEQUENCE [LARGE SCALE GENOMIC DNA]</scope>
    <source>
        <strain evidence="14 15">NBRC 107741</strain>
    </source>
</reference>
<dbReference type="GO" id="GO:0046872">
    <property type="term" value="F:metal ion binding"/>
    <property type="evidence" value="ECO:0007669"/>
    <property type="project" value="UniProtKB-KW"/>
</dbReference>
<keyword evidence="15" id="KW-1185">Reference proteome</keyword>
<dbReference type="PANTHER" id="PTHR32024">
    <property type="entry name" value="TRK SYSTEM POTASSIUM UPTAKE PROTEIN TRKG-RELATED"/>
    <property type="match status" value="1"/>
</dbReference>
<feature type="binding site" evidence="12">
    <location>
        <position position="451"/>
    </location>
    <ligand>
        <name>K(+)</name>
        <dbReference type="ChEBI" id="CHEBI:29103"/>
    </ligand>
</feature>
<accession>A0A2S7KMB6</accession>
<evidence type="ECO:0000256" key="7">
    <source>
        <dbReference type="ARBA" id="ARBA00022692"/>
    </source>
</evidence>
<feature type="transmembrane region" description="Helical" evidence="13">
    <location>
        <begin position="189"/>
        <end position="212"/>
    </location>
</feature>
<dbReference type="InterPro" id="IPR003445">
    <property type="entry name" value="Cat_transpt"/>
</dbReference>
<name>A0A2S7KMB6_9FLAO</name>
<feature type="transmembrane region" description="Helical" evidence="13">
    <location>
        <begin position="141"/>
        <end position="168"/>
    </location>
</feature>
<keyword evidence="8 12" id="KW-0630">Potassium</keyword>
<evidence type="ECO:0000256" key="1">
    <source>
        <dbReference type="ARBA" id="ARBA00004429"/>
    </source>
</evidence>
<evidence type="ECO:0000256" key="6">
    <source>
        <dbReference type="ARBA" id="ARBA00022538"/>
    </source>
</evidence>
<evidence type="ECO:0000256" key="13">
    <source>
        <dbReference type="SAM" id="Phobius"/>
    </source>
</evidence>
<keyword evidence="12" id="KW-0479">Metal-binding</keyword>
<evidence type="ECO:0000256" key="12">
    <source>
        <dbReference type="PIRSR" id="PIRSR006247-1"/>
    </source>
</evidence>
<evidence type="ECO:0000256" key="11">
    <source>
        <dbReference type="ARBA" id="ARBA00023136"/>
    </source>
</evidence>
<keyword evidence="10" id="KW-0406">Ion transport</keyword>
<dbReference type="EMBL" id="MQUB01000001">
    <property type="protein sequence ID" value="PQB03713.1"/>
    <property type="molecule type" value="Genomic_DNA"/>
</dbReference>
<feature type="transmembrane region" description="Helical" evidence="13">
    <location>
        <begin position="280"/>
        <end position="300"/>
    </location>
</feature>
<dbReference type="GO" id="GO:0005886">
    <property type="term" value="C:plasma membrane"/>
    <property type="evidence" value="ECO:0007669"/>
    <property type="project" value="UniProtKB-SubCell"/>
</dbReference>
<feature type="transmembrane region" description="Helical" evidence="13">
    <location>
        <begin position="473"/>
        <end position="498"/>
    </location>
</feature>
<comment type="similarity">
    <text evidence="2">Belongs to the TrkH potassium transport family.</text>
</comment>
<feature type="binding site" evidence="12">
    <location>
        <position position="225"/>
    </location>
    <ligand>
        <name>K(+)</name>
        <dbReference type="ChEBI" id="CHEBI:29103"/>
    </ligand>
</feature>
<dbReference type="Pfam" id="PF02386">
    <property type="entry name" value="TrkH"/>
    <property type="match status" value="1"/>
</dbReference>
<feature type="transmembrane region" description="Helical" evidence="13">
    <location>
        <begin position="408"/>
        <end position="433"/>
    </location>
</feature>
<keyword evidence="4" id="KW-1003">Cell membrane</keyword>
<keyword evidence="6" id="KW-0633">Potassium transport</keyword>
<organism evidence="14 15">
    <name type="scientific">Aureitalea marina</name>
    <dbReference type="NCBI Taxonomy" id="930804"/>
    <lineage>
        <taxon>Bacteria</taxon>
        <taxon>Pseudomonadati</taxon>
        <taxon>Bacteroidota</taxon>
        <taxon>Flavobacteriia</taxon>
        <taxon>Flavobacteriales</taxon>
        <taxon>Flavobacteriaceae</taxon>
        <taxon>Aureitalea</taxon>
    </lineage>
</organism>
<dbReference type="RefSeq" id="WP_104811636.1">
    <property type="nucleotide sequence ID" value="NZ_MQUB01000001.1"/>
</dbReference>
<feature type="binding site" evidence="12">
    <location>
        <position position="333"/>
    </location>
    <ligand>
        <name>K(+)</name>
        <dbReference type="ChEBI" id="CHEBI:29103"/>
    </ligand>
</feature>
<evidence type="ECO:0000256" key="2">
    <source>
        <dbReference type="ARBA" id="ARBA00009137"/>
    </source>
</evidence>
<proteinExistence type="inferred from homology"/>
<feature type="transmembrane region" description="Helical" evidence="13">
    <location>
        <begin position="242"/>
        <end position="265"/>
    </location>
</feature>
<feature type="binding site" evidence="12">
    <location>
        <position position="117"/>
    </location>
    <ligand>
        <name>K(+)</name>
        <dbReference type="ChEBI" id="CHEBI:29103"/>
    </ligand>
</feature>
<dbReference type="GO" id="GO:0015379">
    <property type="term" value="F:potassium:chloride symporter activity"/>
    <property type="evidence" value="ECO:0007669"/>
    <property type="project" value="InterPro"/>
</dbReference>
<protein>
    <submittedName>
        <fullName evidence="14">Potassium transporter</fullName>
    </submittedName>
</protein>
<sequence>MGSLSKLNYRIIFYLMGLLLLVNGGFMWLAALFSLSYGDGATTPISLAGATTMLIGAALMLATRQHRKEIQKREGYIIVTFGWLFMSLTGTLPYIYSGAIPSFTNAFFETMSGYTTTGSSILSDIEALPEGILFWRSITHWIGGMGIIVLAIAILPLLGIGGMQLFAAEAPGPGGDKLHPRITDTAKRLWLIYVGYTLAETLLLSLAGMSFFDAINHSLSTLSTGGFSTKNASMAHWNGSPLIQYITMIFMFLAGTNFVLSYFAFKTKFSKIFQDEEFKLYVALIFGFTVLTGLIIYFWADPSQSSIDHPMVWGKFESAIRHGMFQVLAVITTTGFVTADFTAWTSFLTIFFLGLMFLGGSAGSTSGGIKIVRHLIMIKNGMLEFKRTLHPNAILPVRYNQRAVQQPIVFNILAFFILYMLSFIVGVLVFSWIGLDFKTALGGAASSLGNVGPALGALGPTENFGNLPEAGKLWASFLMLIGRLELFTVLILFTPFFWRNR</sequence>
<feature type="binding site" evidence="12">
    <location>
        <position position="450"/>
    </location>
    <ligand>
        <name>K(+)</name>
        <dbReference type="ChEBI" id="CHEBI:29103"/>
    </ligand>
</feature>
<evidence type="ECO:0000256" key="9">
    <source>
        <dbReference type="ARBA" id="ARBA00022989"/>
    </source>
</evidence>
<evidence type="ECO:0000313" key="14">
    <source>
        <dbReference type="EMBL" id="PQB03713.1"/>
    </source>
</evidence>
<dbReference type="AlphaFoldDB" id="A0A2S7KMB6"/>
<feature type="transmembrane region" description="Helical" evidence="13">
    <location>
        <begin position="347"/>
        <end position="372"/>
    </location>
</feature>
<comment type="subcellular location">
    <subcellularLocation>
        <location evidence="1">Cell inner membrane</location>
        <topology evidence="1">Multi-pass membrane protein</topology>
    </subcellularLocation>
</comment>
<keyword evidence="7 13" id="KW-0812">Transmembrane</keyword>
<keyword evidence="11 13" id="KW-0472">Membrane</keyword>
<evidence type="ECO:0000256" key="5">
    <source>
        <dbReference type="ARBA" id="ARBA00022519"/>
    </source>
</evidence>
<feature type="transmembrane region" description="Helical" evidence="13">
    <location>
        <begin position="12"/>
        <end position="33"/>
    </location>
</feature>
<dbReference type="OrthoDB" id="9810952at2"/>
<dbReference type="InterPro" id="IPR004772">
    <property type="entry name" value="TrkH"/>
</dbReference>